<feature type="chain" id="PRO_5041123622" description="Invasion protein IalB" evidence="1">
    <location>
        <begin position="33"/>
        <end position="185"/>
    </location>
</feature>
<dbReference type="AlphaFoldDB" id="A0A2V3U7N5"/>
<keyword evidence="3" id="KW-1185">Reference proteome</keyword>
<accession>A0A2V3U7N5</accession>
<evidence type="ECO:0000313" key="3">
    <source>
        <dbReference type="Proteomes" id="UP000248021"/>
    </source>
</evidence>
<sequence length="185" mass="19690">MIRHLSFQPLRGFFMVTLLLCGYGATATSATAQGAASQGQAVLLASSGDWGAYASGQGRNKVCYALSQPKTRLPPGLNRDPAYLFISTRPAENVRNEISLVMGFPTKEGAEASATVGDAKFALVTKDTNAWVKNPAEEARVLAAFRGGAKLIVKSQSRRGSNLTDEYSLAGFTQALERAAAECRK</sequence>
<dbReference type="EMBL" id="QJJK01000005">
    <property type="protein sequence ID" value="PXW58740.1"/>
    <property type="molecule type" value="Genomic_DNA"/>
</dbReference>
<dbReference type="InterPro" id="IPR010642">
    <property type="entry name" value="Invasion_prot_B"/>
</dbReference>
<dbReference type="RefSeq" id="WP_245449678.1">
    <property type="nucleotide sequence ID" value="NZ_CAKNFM010000006.1"/>
</dbReference>
<keyword evidence="1" id="KW-0732">Signal</keyword>
<proteinExistence type="predicted"/>
<evidence type="ECO:0008006" key="4">
    <source>
        <dbReference type="Google" id="ProtNLM"/>
    </source>
</evidence>
<organism evidence="2 3">
    <name type="scientific">Chelatococcus asaccharovorans</name>
    <dbReference type="NCBI Taxonomy" id="28210"/>
    <lineage>
        <taxon>Bacteria</taxon>
        <taxon>Pseudomonadati</taxon>
        <taxon>Pseudomonadota</taxon>
        <taxon>Alphaproteobacteria</taxon>
        <taxon>Hyphomicrobiales</taxon>
        <taxon>Chelatococcaceae</taxon>
        <taxon>Chelatococcus</taxon>
    </lineage>
</organism>
<gene>
    <name evidence="2" type="ORF">C7450_10587</name>
</gene>
<comment type="caution">
    <text evidence="2">The sequence shown here is derived from an EMBL/GenBank/DDBJ whole genome shotgun (WGS) entry which is preliminary data.</text>
</comment>
<evidence type="ECO:0000313" key="2">
    <source>
        <dbReference type="EMBL" id="PXW58740.1"/>
    </source>
</evidence>
<dbReference type="InterPro" id="IPR038696">
    <property type="entry name" value="IalB_sf"/>
</dbReference>
<reference evidence="2 3" key="1">
    <citation type="submission" date="2018-05" db="EMBL/GenBank/DDBJ databases">
        <title>Genomic Encyclopedia of Type Strains, Phase IV (KMG-IV): sequencing the most valuable type-strain genomes for metagenomic binning, comparative biology and taxonomic classification.</title>
        <authorList>
            <person name="Goeker M."/>
        </authorList>
    </citation>
    <scope>NUCLEOTIDE SEQUENCE [LARGE SCALE GENOMIC DNA]</scope>
    <source>
        <strain evidence="2 3">DSM 6462</strain>
    </source>
</reference>
<protein>
    <recommendedName>
        <fullName evidence="4">Invasion protein IalB</fullName>
    </recommendedName>
</protein>
<dbReference type="Pfam" id="PF06776">
    <property type="entry name" value="IalB"/>
    <property type="match status" value="1"/>
</dbReference>
<name>A0A2V3U7N5_9HYPH</name>
<feature type="signal peptide" evidence="1">
    <location>
        <begin position="1"/>
        <end position="32"/>
    </location>
</feature>
<evidence type="ECO:0000256" key="1">
    <source>
        <dbReference type="SAM" id="SignalP"/>
    </source>
</evidence>
<dbReference type="Proteomes" id="UP000248021">
    <property type="component" value="Unassembled WGS sequence"/>
</dbReference>
<dbReference type="Gene3D" id="2.60.40.1880">
    <property type="entry name" value="Invasion associated locus B (IalB) protein"/>
    <property type="match status" value="1"/>
</dbReference>